<keyword evidence="5" id="KW-0472">Membrane</keyword>
<comment type="subcellular location">
    <subcellularLocation>
        <location evidence="5">Golgi apparatus</location>
        <location evidence="5">Golgi stack membrane</location>
        <topology evidence="5">Single-pass type II membrane protein</topology>
    </subcellularLocation>
</comment>
<dbReference type="Pfam" id="PF00852">
    <property type="entry name" value="Glyco_transf_10"/>
    <property type="match status" value="1"/>
</dbReference>
<dbReference type="Gene3D" id="3.40.50.11660">
    <property type="entry name" value="Glycosyl transferase family 10, C-terminal domain"/>
    <property type="match status" value="1"/>
</dbReference>
<dbReference type="VEuPathDB" id="AmoebaDB:NAEGRDRAFT_53116"/>
<dbReference type="SUPFAM" id="SSF53756">
    <property type="entry name" value="UDP-Glycosyltransferase/glycogen phosphorylase"/>
    <property type="match status" value="1"/>
</dbReference>
<dbReference type="RefSeq" id="XP_002671149.1">
    <property type="nucleotide sequence ID" value="XM_002671103.1"/>
</dbReference>
<dbReference type="UniPathway" id="UPA00378"/>
<dbReference type="OrthoDB" id="427096at2759"/>
<dbReference type="Gene3D" id="3.30.70.1230">
    <property type="entry name" value="Nucleotide cyclase"/>
    <property type="match status" value="1"/>
</dbReference>
<dbReference type="EMBL" id="GG738908">
    <property type="protein sequence ID" value="EFC38405.1"/>
    <property type="molecule type" value="Genomic_DNA"/>
</dbReference>
<dbReference type="InParanoid" id="D2VXV3"/>
<dbReference type="SUPFAM" id="SSF55073">
    <property type="entry name" value="Nucleotide cyclase"/>
    <property type="match status" value="1"/>
</dbReference>
<proteinExistence type="inferred from homology"/>
<evidence type="ECO:0000256" key="4">
    <source>
        <dbReference type="ARBA" id="ARBA00022679"/>
    </source>
</evidence>
<evidence type="ECO:0000256" key="1">
    <source>
        <dbReference type="ARBA" id="ARBA00004922"/>
    </source>
</evidence>
<dbReference type="EC" id="2.4.1.-" evidence="5"/>
<keyword evidence="4 5" id="KW-0808">Transferase</keyword>
<protein>
    <recommendedName>
        <fullName evidence="5">Fucosyltransferase</fullName>
        <ecNumber evidence="5">2.4.1.-</ecNumber>
    </recommendedName>
</protein>
<name>D2VXV3_NAEGR</name>
<feature type="domain" description="Fucosyltransferase C-terminal" evidence="7">
    <location>
        <begin position="359"/>
        <end position="498"/>
    </location>
</feature>
<evidence type="ECO:0000256" key="2">
    <source>
        <dbReference type="ARBA" id="ARBA00008919"/>
    </source>
</evidence>
<feature type="transmembrane region" description="Helical" evidence="5">
    <location>
        <begin position="77"/>
        <end position="95"/>
    </location>
</feature>
<dbReference type="InterPro" id="IPR001503">
    <property type="entry name" value="Glyco_trans_10"/>
</dbReference>
<comment type="caution">
    <text evidence="5">Lacks conserved residue(s) required for the propagation of feature annotation.</text>
</comment>
<accession>D2VXV3</accession>
<gene>
    <name evidence="8" type="ORF">NAEGRDRAFT_53116</name>
</gene>
<organism evidence="9">
    <name type="scientific">Naegleria gruberi</name>
    <name type="common">Amoeba</name>
    <dbReference type="NCBI Taxonomy" id="5762"/>
    <lineage>
        <taxon>Eukaryota</taxon>
        <taxon>Discoba</taxon>
        <taxon>Heterolobosea</taxon>
        <taxon>Tetramitia</taxon>
        <taxon>Eutetramitia</taxon>
        <taxon>Vahlkampfiidae</taxon>
        <taxon>Naegleria</taxon>
    </lineage>
</organism>
<dbReference type="PANTHER" id="PTHR11929">
    <property type="entry name" value="ALPHA- 1,3 -FUCOSYLTRANSFERASE"/>
    <property type="match status" value="1"/>
</dbReference>
<evidence type="ECO:0000259" key="7">
    <source>
        <dbReference type="Pfam" id="PF00852"/>
    </source>
</evidence>
<keyword evidence="5" id="KW-1133">Transmembrane helix</keyword>
<keyword evidence="5" id="KW-0812">Transmembrane</keyword>
<keyword evidence="5" id="KW-0333">Golgi apparatus</keyword>
<dbReference type="AlphaFoldDB" id="D2VXV3"/>
<evidence type="ECO:0000313" key="9">
    <source>
        <dbReference type="Proteomes" id="UP000006671"/>
    </source>
</evidence>
<feature type="compositionally biased region" description="Basic and acidic residues" evidence="6">
    <location>
        <begin position="936"/>
        <end position="946"/>
    </location>
</feature>
<evidence type="ECO:0000256" key="5">
    <source>
        <dbReference type="RuleBase" id="RU003832"/>
    </source>
</evidence>
<dbReference type="InterPro" id="IPR055270">
    <property type="entry name" value="Glyco_tran_10_C"/>
</dbReference>
<dbReference type="eggNOG" id="KOG2619">
    <property type="taxonomic scope" value="Eukaryota"/>
</dbReference>
<keyword evidence="3 5" id="KW-0328">Glycosyltransferase</keyword>
<feature type="region of interest" description="Disordered" evidence="6">
    <location>
        <begin position="925"/>
        <end position="963"/>
    </location>
</feature>
<dbReference type="InterPro" id="IPR029787">
    <property type="entry name" value="Nucleotide_cyclase"/>
</dbReference>
<dbReference type="KEGG" id="ngr:NAEGRDRAFT_53116"/>
<feature type="transmembrane region" description="Helical" evidence="5">
    <location>
        <begin position="837"/>
        <end position="860"/>
    </location>
</feature>
<dbReference type="GeneID" id="8858237"/>
<evidence type="ECO:0000256" key="6">
    <source>
        <dbReference type="SAM" id="MobiDB-lite"/>
    </source>
</evidence>
<dbReference type="GO" id="GO:0032580">
    <property type="term" value="C:Golgi cisterna membrane"/>
    <property type="evidence" value="ECO:0007669"/>
    <property type="project" value="UniProtKB-SubCell"/>
</dbReference>
<comment type="similarity">
    <text evidence="2 5">Belongs to the glycosyltransferase 10 family.</text>
</comment>
<dbReference type="PANTHER" id="PTHR11929:SF194">
    <property type="entry name" value="ALPHA-(1,3)-FUCOSYLTRANSFERASE 10"/>
    <property type="match status" value="1"/>
</dbReference>
<feature type="compositionally biased region" description="Low complexity" evidence="6">
    <location>
        <begin position="947"/>
        <end position="959"/>
    </location>
</feature>
<reference evidence="8 9" key="1">
    <citation type="journal article" date="2010" name="Cell">
        <title>The genome of Naegleria gruberi illuminates early eukaryotic versatility.</title>
        <authorList>
            <person name="Fritz-Laylin L.K."/>
            <person name="Prochnik S.E."/>
            <person name="Ginger M.L."/>
            <person name="Dacks J.B."/>
            <person name="Carpenter M.L."/>
            <person name="Field M.C."/>
            <person name="Kuo A."/>
            <person name="Paredez A."/>
            <person name="Chapman J."/>
            <person name="Pham J."/>
            <person name="Shu S."/>
            <person name="Neupane R."/>
            <person name="Cipriano M."/>
            <person name="Mancuso J."/>
            <person name="Tu H."/>
            <person name="Salamov A."/>
            <person name="Lindquist E."/>
            <person name="Shapiro H."/>
            <person name="Lucas S."/>
            <person name="Grigoriev I.V."/>
            <person name="Cande W.Z."/>
            <person name="Fulton C."/>
            <person name="Rokhsar D.S."/>
            <person name="Dawson S.C."/>
        </authorList>
    </citation>
    <scope>NUCLEOTIDE SEQUENCE [LARGE SCALE GENOMIC DNA]</scope>
    <source>
        <strain evidence="8 9">NEG-M</strain>
    </source>
</reference>
<dbReference type="InterPro" id="IPR038577">
    <property type="entry name" value="GT10-like_C_sf"/>
</dbReference>
<dbReference type="GO" id="GO:0046920">
    <property type="term" value="F:alpha-(1-&gt;3)-fucosyltransferase activity"/>
    <property type="evidence" value="ECO:0007669"/>
    <property type="project" value="TreeGrafter"/>
</dbReference>
<dbReference type="Proteomes" id="UP000006671">
    <property type="component" value="Unassembled WGS sequence"/>
</dbReference>
<comment type="pathway">
    <text evidence="1">Protein modification; protein glycosylation.</text>
</comment>
<evidence type="ECO:0000313" key="8">
    <source>
        <dbReference type="EMBL" id="EFC38405.1"/>
    </source>
</evidence>
<keyword evidence="9" id="KW-1185">Reference proteome</keyword>
<evidence type="ECO:0000256" key="3">
    <source>
        <dbReference type="ARBA" id="ARBA00022676"/>
    </source>
</evidence>
<sequence>MTELNSNKNLPKLSKTSLESKLSIDESVSDHVSSIEQKSKIQNNIPYFQLFTILHGGWNINLITYRNKKMKITPWKASLFIFSSFYVVFIVFILSRKSRVDSTSIHPEKVSLEQQPSLKITELEELSENPLLESHSPFFRLAQNMLSYEQSKEGTYGWYLDKLTNTQSIGGYKFDPSVKTQLIQYGFGEEQTTRPNWFGFFRKYNQAHCKQTACQVFPYEDSRSYFTSGKAEGISLDANIEHLEYRDRGLGLEKVEEERKVQEEIDNFVKSNSDLSSVELSQQFDKEFALKTWLAMRPINVFLCNEPNALREIEPHARNDQSHMDMTMCWSAQCSIWTTYFYTKMDFEFRDSSRIPPHCICAFISNCVKERMDVVKEISNVLPVRQYGGCGRNAHEQGGKVAELARSCKFYLAFENSMLDDYITEKFFEGFTPLGLGGKLVSIYRGAPNINEYGFPKDSFISIHDFKSPTEMAQHIKPYCDDDQKFNEYFKQRMSDETKKGIQDMSLKFHLANVIKSPSSYIGSTQALDSLSTDLIHKVGENVMAFLKGEISPSAHLARVLAEDFNRGLIGRKPDLSYLFSKNQIFYPSAVGLFFPDEVNTYFNLTIFPDGKPKQSFTYYVKPKGYIGVEQWYANETDGSFINLVVNQTTPFVITSLAYWVTSFNFFDLYQTDRVYGLPYTVVNSTTCIYYSVKLYDPYLLALNGTKKTIGISKVNLSLLNIEKFLKTLTLIGDGYVLVSETNDFVIGGSINTTAADSKSRVKIFDLIAKDSGALMSGIAAKYSNLTSSPSDFEFTSKGVDYLISRLSFSLENIRWNVFLVVYKSDIAKTTNINTGISVGVAVAVVIVGLILSIGIGYLITQPLRYLESQFFLIKKFDLENVNFISSKFREVNRIYEDLHEMVNWLNEFKSFLPETIFNQLRNMEKAEQEQSQTDKNNESMKESRHSLSNRSSAHSSLKSSKHDLKSGGGLFKLGLSIKPVSIVYIHLNEFGKLNPLEVTNLFAKVASGLSVLAKSLQADLQILSVEEFQLSFADCKKKQNLAAMESALKVSKVLDNLGKLSSYSIGISSGMANVGNLGTNNLRYYSIVGPMVTNSKNLSILGCSLGCKILADSESVCTEATSAFVVRPVERFVLENSEGKTPTVVYEVIKENSYEKDEWMYELEQQKANKKFKDFEAAFAIFDPKTVSSMSDSQVLDRIQESVNILQDHLNKYPEDQIITNRLLTILDTLTNQKSQNLAQALHNYHTTLQKSLKGISHLNDKIEISSINIA</sequence>